<gene>
    <name evidence="3" type="ORF">A2704_04100</name>
</gene>
<dbReference type="EMBL" id="MFKW01000015">
    <property type="protein sequence ID" value="OGG51792.1"/>
    <property type="molecule type" value="Genomic_DNA"/>
</dbReference>
<protein>
    <recommendedName>
        <fullName evidence="2">DUF5666 domain-containing protein</fullName>
    </recommendedName>
</protein>
<reference evidence="3 4" key="1">
    <citation type="journal article" date="2016" name="Nat. Commun.">
        <title>Thousands of microbial genomes shed light on interconnected biogeochemical processes in an aquifer system.</title>
        <authorList>
            <person name="Anantharaman K."/>
            <person name="Brown C.T."/>
            <person name="Hug L.A."/>
            <person name="Sharon I."/>
            <person name="Castelle C.J."/>
            <person name="Probst A.J."/>
            <person name="Thomas B.C."/>
            <person name="Singh A."/>
            <person name="Wilkins M.J."/>
            <person name="Karaoz U."/>
            <person name="Brodie E.L."/>
            <person name="Williams K.H."/>
            <person name="Hubbard S.S."/>
            <person name="Banfield J.F."/>
        </authorList>
    </citation>
    <scope>NUCLEOTIDE SEQUENCE [LARGE SCALE GENOMIC DNA]</scope>
</reference>
<sequence length="216" mass="23089">MRVKTRRMLQSGGAVIAGLAIAGSTLAATVEPARQALTINPNGQVVMTHGQLESITSSVLTVSHHGLIWTVNVAENTKLVRRFWGASKFAEFQVGDLLNIKGTLVEGQLAINANHIRNTSIREANFSGKVESVTAPDTFVVVKPDGVKRTVKVLADTVITNPKGETKTFADITVGSRVFVGGVWNRLTETVTARKVIIRSQPTPVVAPIETPAATQ</sequence>
<dbReference type="Pfam" id="PF18914">
    <property type="entry name" value="DUF5666"/>
    <property type="match status" value="2"/>
</dbReference>
<proteinExistence type="predicted"/>
<feature type="domain" description="DUF5666" evidence="2">
    <location>
        <begin position="49"/>
        <end position="109"/>
    </location>
</feature>
<evidence type="ECO:0000313" key="3">
    <source>
        <dbReference type="EMBL" id="OGG51792.1"/>
    </source>
</evidence>
<evidence type="ECO:0000256" key="1">
    <source>
        <dbReference type="SAM" id="SignalP"/>
    </source>
</evidence>
<feature type="domain" description="DUF5666" evidence="2">
    <location>
        <begin position="128"/>
        <end position="196"/>
    </location>
</feature>
<keyword evidence="1" id="KW-0732">Signal</keyword>
<evidence type="ECO:0000259" key="2">
    <source>
        <dbReference type="Pfam" id="PF18914"/>
    </source>
</evidence>
<evidence type="ECO:0000313" key="4">
    <source>
        <dbReference type="Proteomes" id="UP000176445"/>
    </source>
</evidence>
<feature type="signal peptide" evidence="1">
    <location>
        <begin position="1"/>
        <end position="27"/>
    </location>
</feature>
<comment type="caution">
    <text evidence="3">The sequence shown here is derived from an EMBL/GenBank/DDBJ whole genome shotgun (WGS) entry which is preliminary data.</text>
</comment>
<dbReference type="Proteomes" id="UP000176445">
    <property type="component" value="Unassembled WGS sequence"/>
</dbReference>
<accession>A0A1F6CSD3</accession>
<name>A0A1F6CSD3_9BACT</name>
<dbReference type="InterPro" id="IPR043724">
    <property type="entry name" value="DUF5666"/>
</dbReference>
<organism evidence="3 4">
    <name type="scientific">Candidatus Kaiserbacteria bacterium RIFCSPHIGHO2_01_FULL_54_36b</name>
    <dbReference type="NCBI Taxonomy" id="1798483"/>
    <lineage>
        <taxon>Bacteria</taxon>
        <taxon>Candidatus Kaiseribacteriota</taxon>
    </lineage>
</organism>
<feature type="chain" id="PRO_5009523524" description="DUF5666 domain-containing protein" evidence="1">
    <location>
        <begin position="28"/>
        <end position="216"/>
    </location>
</feature>
<dbReference type="AlphaFoldDB" id="A0A1F6CSD3"/>